<dbReference type="Pfam" id="PF04043">
    <property type="entry name" value="PMEI"/>
    <property type="match status" value="1"/>
</dbReference>
<keyword evidence="7" id="KW-1185">Reference proteome</keyword>
<proteinExistence type="inferred from homology"/>
<dbReference type="InterPro" id="IPR035513">
    <property type="entry name" value="Invertase/methylesterase_inhib"/>
</dbReference>
<dbReference type="NCBIfam" id="TIGR01614">
    <property type="entry name" value="PME_inhib"/>
    <property type="match status" value="1"/>
</dbReference>
<dbReference type="CDD" id="cd15795">
    <property type="entry name" value="PMEI-Pla_a_1_like"/>
    <property type="match status" value="1"/>
</dbReference>
<evidence type="ECO:0000256" key="4">
    <source>
        <dbReference type="SAM" id="SignalP"/>
    </source>
</evidence>
<dbReference type="AlphaFoldDB" id="A0AAV3QEA1"/>
<dbReference type="FunFam" id="1.20.140.40:FF:000002">
    <property type="entry name" value="Putative invertase inhibitor"/>
    <property type="match status" value="1"/>
</dbReference>
<evidence type="ECO:0000313" key="7">
    <source>
        <dbReference type="Proteomes" id="UP001454036"/>
    </source>
</evidence>
<dbReference type="SMART" id="SM00856">
    <property type="entry name" value="PMEI"/>
    <property type="match status" value="1"/>
</dbReference>
<dbReference type="PANTHER" id="PTHR35357:SF17">
    <property type="entry name" value="PECTINESTERASE INHIBITOR 12"/>
    <property type="match status" value="1"/>
</dbReference>
<name>A0AAV3QEA1_LITER</name>
<evidence type="ECO:0000259" key="5">
    <source>
        <dbReference type="SMART" id="SM00856"/>
    </source>
</evidence>
<dbReference type="Proteomes" id="UP001454036">
    <property type="component" value="Unassembled WGS sequence"/>
</dbReference>
<evidence type="ECO:0000256" key="1">
    <source>
        <dbReference type="ARBA" id="ARBA00022729"/>
    </source>
</evidence>
<dbReference type="EMBL" id="BAABME010004176">
    <property type="protein sequence ID" value="GAA0161432.1"/>
    <property type="molecule type" value="Genomic_DNA"/>
</dbReference>
<protein>
    <recommendedName>
        <fullName evidence="5">Pectinesterase inhibitor domain-containing protein</fullName>
    </recommendedName>
</protein>
<evidence type="ECO:0000256" key="2">
    <source>
        <dbReference type="ARBA" id="ARBA00023157"/>
    </source>
</evidence>
<feature type="chain" id="PRO_5043315624" description="Pectinesterase inhibitor domain-containing protein" evidence="4">
    <location>
        <begin position="32"/>
        <end position="196"/>
    </location>
</feature>
<sequence>MKTNPNNVFSSNPLNILISILLFCAIDTMMAQNVTLIRNTCKSSSKNNPNVNVNFCITSLQSAPASRCAALRGLEIIAIRLLRYNVTDTRCFIKQLVTTKNWNQFYKNRLNDCYELYSDAIPSVKKAMQSFSGKLYDDANIQISAVMDAATTCEDGFKEGGNEALSSPLKKRNDDMFQLGAIALSFLGILQAGSSN</sequence>
<accession>A0AAV3QEA1</accession>
<dbReference type="InterPro" id="IPR006501">
    <property type="entry name" value="Pectinesterase_inhib_dom"/>
</dbReference>
<feature type="signal peptide" evidence="4">
    <location>
        <begin position="1"/>
        <end position="31"/>
    </location>
</feature>
<dbReference type="InterPro" id="IPR034088">
    <property type="entry name" value="Pla_a_1-like"/>
</dbReference>
<dbReference type="GO" id="GO:0004857">
    <property type="term" value="F:enzyme inhibitor activity"/>
    <property type="evidence" value="ECO:0007669"/>
    <property type="project" value="InterPro"/>
</dbReference>
<dbReference type="Gene3D" id="1.20.140.40">
    <property type="entry name" value="Invertase/pectin methylesterase inhibitor family protein"/>
    <property type="match status" value="1"/>
</dbReference>
<evidence type="ECO:0000313" key="6">
    <source>
        <dbReference type="EMBL" id="GAA0161432.1"/>
    </source>
</evidence>
<keyword evidence="1 4" id="KW-0732">Signal</keyword>
<comment type="caution">
    <text evidence="6">The sequence shown here is derived from an EMBL/GenBank/DDBJ whole genome shotgun (WGS) entry which is preliminary data.</text>
</comment>
<feature type="domain" description="Pectinesterase inhibitor" evidence="5">
    <location>
        <begin position="32"/>
        <end position="186"/>
    </location>
</feature>
<dbReference type="GO" id="GO:0005576">
    <property type="term" value="C:extracellular region"/>
    <property type="evidence" value="ECO:0007669"/>
    <property type="project" value="UniProtKB-ARBA"/>
</dbReference>
<reference evidence="6 7" key="1">
    <citation type="submission" date="2024-01" db="EMBL/GenBank/DDBJ databases">
        <title>The complete chloroplast genome sequence of Lithospermum erythrorhizon: insights into the phylogenetic relationship among Boraginaceae species and the maternal lineages of purple gromwells.</title>
        <authorList>
            <person name="Okada T."/>
            <person name="Watanabe K."/>
        </authorList>
    </citation>
    <scope>NUCLEOTIDE SEQUENCE [LARGE SCALE GENOMIC DNA]</scope>
</reference>
<dbReference type="SUPFAM" id="SSF101148">
    <property type="entry name" value="Plant invertase/pectin methylesterase inhibitor"/>
    <property type="match status" value="1"/>
</dbReference>
<organism evidence="6 7">
    <name type="scientific">Lithospermum erythrorhizon</name>
    <name type="common">Purple gromwell</name>
    <name type="synonym">Lithospermum officinale var. erythrorhizon</name>
    <dbReference type="NCBI Taxonomy" id="34254"/>
    <lineage>
        <taxon>Eukaryota</taxon>
        <taxon>Viridiplantae</taxon>
        <taxon>Streptophyta</taxon>
        <taxon>Embryophyta</taxon>
        <taxon>Tracheophyta</taxon>
        <taxon>Spermatophyta</taxon>
        <taxon>Magnoliopsida</taxon>
        <taxon>eudicotyledons</taxon>
        <taxon>Gunneridae</taxon>
        <taxon>Pentapetalae</taxon>
        <taxon>asterids</taxon>
        <taxon>lamiids</taxon>
        <taxon>Boraginales</taxon>
        <taxon>Boraginaceae</taxon>
        <taxon>Boraginoideae</taxon>
        <taxon>Lithospermeae</taxon>
        <taxon>Lithospermum</taxon>
    </lineage>
</organism>
<evidence type="ECO:0000256" key="3">
    <source>
        <dbReference type="ARBA" id="ARBA00038471"/>
    </source>
</evidence>
<keyword evidence="2" id="KW-1015">Disulfide bond</keyword>
<gene>
    <name evidence="6" type="ORF">LIER_17748</name>
</gene>
<dbReference type="PANTHER" id="PTHR35357">
    <property type="entry name" value="OS02G0537100 PROTEIN"/>
    <property type="match status" value="1"/>
</dbReference>
<comment type="similarity">
    <text evidence="3">Belongs to the PMEI family.</text>
</comment>